<evidence type="ECO:0000256" key="2">
    <source>
        <dbReference type="SAM" id="SignalP"/>
    </source>
</evidence>
<organism evidence="3 4">
    <name type="scientific">Cronartium quercuum f. sp. fusiforme G11</name>
    <dbReference type="NCBI Taxonomy" id="708437"/>
    <lineage>
        <taxon>Eukaryota</taxon>
        <taxon>Fungi</taxon>
        <taxon>Dikarya</taxon>
        <taxon>Basidiomycota</taxon>
        <taxon>Pucciniomycotina</taxon>
        <taxon>Pucciniomycetes</taxon>
        <taxon>Pucciniales</taxon>
        <taxon>Coleosporiaceae</taxon>
        <taxon>Cronartium</taxon>
    </lineage>
</organism>
<evidence type="ECO:0000313" key="4">
    <source>
        <dbReference type="Proteomes" id="UP000886653"/>
    </source>
</evidence>
<dbReference type="EMBL" id="MU167226">
    <property type="protein sequence ID" value="KAG0149642.1"/>
    <property type="molecule type" value="Genomic_DNA"/>
</dbReference>
<keyword evidence="2" id="KW-0732">Signal</keyword>
<feature type="region of interest" description="Disordered" evidence="1">
    <location>
        <begin position="146"/>
        <end position="249"/>
    </location>
</feature>
<name>A0A9P6NSQ1_9BASI</name>
<proteinExistence type="predicted"/>
<sequence length="249" mass="24744">MENLLTSANLHFSSSAWTFLSVKIVVAHAQPTLPGSNHDEDVEGAGNGGWAGYIQVETVATVPQSYTYNVARLRQRCLDESNWGRLTAWEADLGRKSCSHPGLAKPRAFLLTLTALHHALPGNIRNENIWARSIKEPMSLVSRKITAPPQVRSQLRDAQPIGNPNLSKRQMPGGGGKQKGGGGGGKLAPGGLGGSGLGGGGLGGTGGSGLSAGRGGLGGGAPGLGGGAPGLGGGAPGLGGGAPGLGGGA</sequence>
<dbReference type="Proteomes" id="UP000886653">
    <property type="component" value="Unassembled WGS sequence"/>
</dbReference>
<feature type="chain" id="PRO_5040172960" evidence="2">
    <location>
        <begin position="30"/>
        <end position="249"/>
    </location>
</feature>
<dbReference type="AlphaFoldDB" id="A0A9P6NSQ1"/>
<reference evidence="3" key="1">
    <citation type="submission" date="2013-11" db="EMBL/GenBank/DDBJ databases">
        <title>Genome sequence of the fusiform rust pathogen reveals effectors for host alternation and coevolution with pine.</title>
        <authorList>
            <consortium name="DOE Joint Genome Institute"/>
            <person name="Smith K."/>
            <person name="Pendleton A."/>
            <person name="Kubisiak T."/>
            <person name="Anderson C."/>
            <person name="Salamov A."/>
            <person name="Aerts A."/>
            <person name="Riley R."/>
            <person name="Clum A."/>
            <person name="Lindquist E."/>
            <person name="Ence D."/>
            <person name="Campbell M."/>
            <person name="Kronenberg Z."/>
            <person name="Feau N."/>
            <person name="Dhillon B."/>
            <person name="Hamelin R."/>
            <person name="Burleigh J."/>
            <person name="Smith J."/>
            <person name="Yandell M."/>
            <person name="Nelson C."/>
            <person name="Grigoriev I."/>
            <person name="Davis J."/>
        </authorList>
    </citation>
    <scope>NUCLEOTIDE SEQUENCE</scope>
    <source>
        <strain evidence="3">G11</strain>
    </source>
</reference>
<accession>A0A9P6NSQ1</accession>
<evidence type="ECO:0000256" key="1">
    <source>
        <dbReference type="SAM" id="MobiDB-lite"/>
    </source>
</evidence>
<feature type="non-terminal residue" evidence="3">
    <location>
        <position position="249"/>
    </location>
</feature>
<feature type="compositionally biased region" description="Gly residues" evidence="1">
    <location>
        <begin position="172"/>
        <end position="249"/>
    </location>
</feature>
<gene>
    <name evidence="3" type="ORF">CROQUDRAFT_88987</name>
</gene>
<feature type="signal peptide" evidence="2">
    <location>
        <begin position="1"/>
        <end position="29"/>
    </location>
</feature>
<comment type="caution">
    <text evidence="3">The sequence shown here is derived from an EMBL/GenBank/DDBJ whole genome shotgun (WGS) entry which is preliminary data.</text>
</comment>
<keyword evidence="4" id="KW-1185">Reference proteome</keyword>
<evidence type="ECO:0000313" key="3">
    <source>
        <dbReference type="EMBL" id="KAG0149642.1"/>
    </source>
</evidence>
<protein>
    <submittedName>
        <fullName evidence="3">Uncharacterized protein</fullName>
    </submittedName>
</protein>